<evidence type="ECO:0000313" key="2">
    <source>
        <dbReference type="EMBL" id="AUD04462.1"/>
    </source>
</evidence>
<dbReference type="InterPro" id="IPR002826">
    <property type="entry name" value="MptE-like"/>
</dbReference>
<name>A0A2K8Z3M3_9BACT</name>
<dbReference type="AlphaFoldDB" id="A0A2K8Z3M3"/>
<feature type="domain" description="6-hydroxymethylpterin diphosphokinase MptE-like" evidence="1">
    <location>
        <begin position="38"/>
        <end position="185"/>
    </location>
</feature>
<keyword evidence="3" id="KW-1185">Reference proteome</keyword>
<dbReference type="EMBL" id="CP025096">
    <property type="protein sequence ID" value="AUD04462.1"/>
    <property type="molecule type" value="Genomic_DNA"/>
</dbReference>
<dbReference type="Proteomes" id="UP000232883">
    <property type="component" value="Chromosome"/>
</dbReference>
<evidence type="ECO:0000259" key="1">
    <source>
        <dbReference type="Pfam" id="PF01973"/>
    </source>
</evidence>
<dbReference type="Gene3D" id="3.90.1480.10">
    <property type="entry name" value="Alpha-2,3-sialyltransferase"/>
    <property type="match status" value="1"/>
</dbReference>
<organism evidence="2 3">
    <name type="scientific">Spirosoma pollinicola</name>
    <dbReference type="NCBI Taxonomy" id="2057025"/>
    <lineage>
        <taxon>Bacteria</taxon>
        <taxon>Pseudomonadati</taxon>
        <taxon>Bacteroidota</taxon>
        <taxon>Cytophagia</taxon>
        <taxon>Cytophagales</taxon>
        <taxon>Cytophagaceae</taxon>
        <taxon>Spirosoma</taxon>
    </lineage>
</organism>
<dbReference type="KEGG" id="spir:CWM47_23020"/>
<reference evidence="2 3" key="1">
    <citation type="submission" date="2017-11" db="EMBL/GenBank/DDBJ databases">
        <title>Taxonomic description and genome sequences of Spirosoma HA7 sp. nov., isolated from pollen microhabitat of Corylus avellana.</title>
        <authorList>
            <person name="Ambika Manirajan B."/>
            <person name="Suarez C."/>
            <person name="Ratering S."/>
            <person name="Geissler-Plaum R."/>
            <person name="Cardinale M."/>
            <person name="Sylvia S."/>
        </authorList>
    </citation>
    <scope>NUCLEOTIDE SEQUENCE [LARGE SCALE GENOMIC DNA]</scope>
    <source>
        <strain evidence="2 3">HA7</strain>
    </source>
</reference>
<dbReference type="OrthoDB" id="344900at2"/>
<accession>A0A2K8Z3M3</accession>
<gene>
    <name evidence="2" type="ORF">CWM47_23020</name>
</gene>
<evidence type="ECO:0000313" key="3">
    <source>
        <dbReference type="Proteomes" id="UP000232883"/>
    </source>
</evidence>
<protein>
    <recommendedName>
        <fullName evidence="1">6-hydroxymethylpterin diphosphokinase MptE-like domain-containing protein</fullName>
    </recommendedName>
</protein>
<dbReference type="Pfam" id="PF01973">
    <property type="entry name" value="MptE-like"/>
    <property type="match status" value="1"/>
</dbReference>
<dbReference type="RefSeq" id="WP_100990527.1">
    <property type="nucleotide sequence ID" value="NZ_CP025096.1"/>
</dbReference>
<sequence length="262" mass="31036">MIDLTRLSPSRILPAVERRLKEVPFTQAWYQSQQGQKNRSYLQQLHNRYAGKRLFLIANGPSIKDMDLSVLKDEYTMCMNRFYIYFDKLGFVPTFLTCVEELVLDQFKEDFNNLPCETFFNWRFYKHFPKAHFLKEAYSFNPFFQDNLMEPTHFGGTVTYACLQLAYYMGFEEVIIIGMDHSFKEKGMATKVEVRNYEKDESHFDPNYFPKGIKWKLPDLDKSEYSYALARDFYRKNGRKIIDATVGGKCTIFEKGTFSDYL</sequence>
<proteinExistence type="predicted"/>